<dbReference type="VEuPathDB" id="FungiDB:H310_11110"/>
<accession>A0A418ATZ3</accession>
<dbReference type="Proteomes" id="UP000285060">
    <property type="component" value="Unassembled WGS sequence"/>
</dbReference>
<gene>
    <name evidence="1" type="ORF">DYB32_005645</name>
</gene>
<dbReference type="AlphaFoldDB" id="A0A418ATZ3"/>
<organism evidence="1 2">
    <name type="scientific">Aphanomyces invadans</name>
    <dbReference type="NCBI Taxonomy" id="157072"/>
    <lineage>
        <taxon>Eukaryota</taxon>
        <taxon>Sar</taxon>
        <taxon>Stramenopiles</taxon>
        <taxon>Oomycota</taxon>
        <taxon>Saprolegniomycetes</taxon>
        <taxon>Saprolegniales</taxon>
        <taxon>Verrucalvaceae</taxon>
        <taxon>Aphanomyces</taxon>
    </lineage>
</organism>
<reference evidence="1 2" key="1">
    <citation type="submission" date="2018-08" db="EMBL/GenBank/DDBJ databases">
        <title>Aphanomyces genome sequencing and annotation.</title>
        <authorList>
            <person name="Minardi D."/>
            <person name="Oidtmann B."/>
            <person name="Van Der Giezen M."/>
            <person name="Studholme D.J."/>
        </authorList>
    </citation>
    <scope>NUCLEOTIDE SEQUENCE [LARGE SCALE GENOMIC DNA]</scope>
    <source>
        <strain evidence="1 2">NJM0002</strain>
    </source>
</reference>
<keyword evidence="2" id="KW-1185">Reference proteome</keyword>
<proteinExistence type="predicted"/>
<evidence type="ECO:0000313" key="1">
    <source>
        <dbReference type="EMBL" id="RHY28862.1"/>
    </source>
</evidence>
<name>A0A418ATZ3_9STRA</name>
<dbReference type="EMBL" id="QUSY01000513">
    <property type="protein sequence ID" value="RHY28862.1"/>
    <property type="molecule type" value="Genomic_DNA"/>
</dbReference>
<comment type="caution">
    <text evidence="1">The sequence shown here is derived from an EMBL/GenBank/DDBJ whole genome shotgun (WGS) entry which is preliminary data.</text>
</comment>
<evidence type="ECO:0000313" key="2">
    <source>
        <dbReference type="Proteomes" id="UP000285060"/>
    </source>
</evidence>
<sequence>MHDTTVRRAEALQGLSGTMPCRFFYIQNTYETLLEDFIAVYGLASEFDENHANEVVEAMDRVLNHHAQGAIDARMEYF</sequence>
<protein>
    <submittedName>
        <fullName evidence="1">Uncharacterized protein</fullName>
    </submittedName>
</protein>